<organism evidence="5 6">
    <name type="scientific">Rhizoctonia solani</name>
    <dbReference type="NCBI Taxonomy" id="456999"/>
    <lineage>
        <taxon>Eukaryota</taxon>
        <taxon>Fungi</taxon>
        <taxon>Dikarya</taxon>
        <taxon>Basidiomycota</taxon>
        <taxon>Agaricomycotina</taxon>
        <taxon>Agaricomycetes</taxon>
        <taxon>Cantharellales</taxon>
        <taxon>Ceratobasidiaceae</taxon>
        <taxon>Rhizoctonia</taxon>
    </lineage>
</organism>
<proteinExistence type="predicted"/>
<keyword evidence="3" id="KW-0472">Membrane</keyword>
<keyword evidence="1" id="KW-0479">Metal-binding</keyword>
<comment type="caution">
    <text evidence="5">The sequence shown here is derived from an EMBL/GenBank/DDBJ whole genome shotgun (WGS) entry which is preliminary data.</text>
</comment>
<dbReference type="InterPro" id="IPR036236">
    <property type="entry name" value="Znf_C2H2_sf"/>
</dbReference>
<dbReference type="PROSITE" id="PS50157">
    <property type="entry name" value="ZINC_FINGER_C2H2_2"/>
    <property type="match status" value="1"/>
</dbReference>
<evidence type="ECO:0000256" key="1">
    <source>
        <dbReference type="PROSITE-ProRule" id="PRU00042"/>
    </source>
</evidence>
<dbReference type="GO" id="GO:0008270">
    <property type="term" value="F:zinc ion binding"/>
    <property type="evidence" value="ECO:0007669"/>
    <property type="project" value="UniProtKB-KW"/>
</dbReference>
<feature type="domain" description="C2H2-type" evidence="4">
    <location>
        <begin position="284"/>
        <end position="313"/>
    </location>
</feature>
<evidence type="ECO:0000256" key="2">
    <source>
        <dbReference type="SAM" id="MobiDB-lite"/>
    </source>
</evidence>
<accession>A0A8H3HD39</accession>
<dbReference type="Proteomes" id="UP000663861">
    <property type="component" value="Unassembled WGS sequence"/>
</dbReference>
<evidence type="ECO:0000313" key="6">
    <source>
        <dbReference type="Proteomes" id="UP000663861"/>
    </source>
</evidence>
<evidence type="ECO:0000256" key="3">
    <source>
        <dbReference type="SAM" id="Phobius"/>
    </source>
</evidence>
<dbReference type="SUPFAM" id="SSF57667">
    <property type="entry name" value="beta-beta-alpha zinc fingers"/>
    <property type="match status" value="1"/>
</dbReference>
<gene>
    <name evidence="5" type="ORF">RDB_LOCUS154202</name>
</gene>
<protein>
    <recommendedName>
        <fullName evidence="4">C2H2-type domain-containing protein</fullName>
    </recommendedName>
</protein>
<keyword evidence="3" id="KW-0812">Transmembrane</keyword>
<sequence length="346" mass="39473">MSPYYILTYTILLFLALYIYMTSIVGESINYAHVESVNDSNDSNDHDHDEIQVNVIEDWSEYGDEEVWEAVRKMLEILPQESNQQIETTGLKSDSHAPPAKPGEILLNKAYADILLKGRGYFIHFPSIYCFDENRIIFRIIEGPTYCNVTAIDPNPPAVGAPFEIGGIRYAFDESRVLWFEMAGIWLPEIVYAELNVALTEVIAYIEKYNLHISADPIYNPLNGDPDQGTSSGSGTHDTDMDIPEEGPQALSPNPDQEEVDNWMEDLKRQRAMQVKEGIRVATIRCPVTTCGKVQRRPQALRDHLYFHFNIKPHRCDYGCPIAFETEANKNRHHETCPVLWRPPSH</sequence>
<keyword evidence="3" id="KW-1133">Transmembrane helix</keyword>
<name>A0A8H3HD39_9AGAM</name>
<keyword evidence="1" id="KW-0863">Zinc-finger</keyword>
<evidence type="ECO:0000313" key="5">
    <source>
        <dbReference type="EMBL" id="CAE6520110.1"/>
    </source>
</evidence>
<evidence type="ECO:0000259" key="4">
    <source>
        <dbReference type="PROSITE" id="PS50157"/>
    </source>
</evidence>
<dbReference type="Gene3D" id="3.30.160.60">
    <property type="entry name" value="Classic Zinc Finger"/>
    <property type="match status" value="1"/>
</dbReference>
<keyword evidence="1" id="KW-0862">Zinc</keyword>
<dbReference type="AlphaFoldDB" id="A0A8H3HD39"/>
<dbReference type="InterPro" id="IPR013087">
    <property type="entry name" value="Znf_C2H2_type"/>
</dbReference>
<feature type="transmembrane region" description="Helical" evidence="3">
    <location>
        <begin position="6"/>
        <end position="26"/>
    </location>
</feature>
<feature type="region of interest" description="Disordered" evidence="2">
    <location>
        <begin position="222"/>
        <end position="258"/>
    </location>
</feature>
<reference evidence="5" key="1">
    <citation type="submission" date="2021-01" db="EMBL/GenBank/DDBJ databases">
        <authorList>
            <person name="Kaushik A."/>
        </authorList>
    </citation>
    <scope>NUCLEOTIDE SEQUENCE</scope>
    <source>
        <strain evidence="5">AG4-RS23</strain>
    </source>
</reference>
<dbReference type="EMBL" id="CAJMWY010004118">
    <property type="protein sequence ID" value="CAE6520110.1"/>
    <property type="molecule type" value="Genomic_DNA"/>
</dbReference>